<name>A0A0E9TV86_ANGAN</name>
<organism evidence="1">
    <name type="scientific">Anguilla anguilla</name>
    <name type="common">European freshwater eel</name>
    <name type="synonym">Muraena anguilla</name>
    <dbReference type="NCBI Taxonomy" id="7936"/>
    <lineage>
        <taxon>Eukaryota</taxon>
        <taxon>Metazoa</taxon>
        <taxon>Chordata</taxon>
        <taxon>Craniata</taxon>
        <taxon>Vertebrata</taxon>
        <taxon>Euteleostomi</taxon>
        <taxon>Actinopterygii</taxon>
        <taxon>Neopterygii</taxon>
        <taxon>Teleostei</taxon>
        <taxon>Anguilliformes</taxon>
        <taxon>Anguillidae</taxon>
        <taxon>Anguilla</taxon>
    </lineage>
</organism>
<sequence length="92" mass="10962">MKYSLLNNLNSCRSIQKCIYICMEYIHLLFTNCVILRLTARLYVMSLWVAIKTFYNHLLLRHSASALVRLGLKVTFGRCRVRNLTVKYRRVY</sequence>
<protein>
    <submittedName>
        <fullName evidence="1">Uncharacterized protein</fullName>
    </submittedName>
</protein>
<accession>A0A0E9TV86</accession>
<reference evidence="1" key="1">
    <citation type="submission" date="2014-11" db="EMBL/GenBank/DDBJ databases">
        <authorList>
            <person name="Amaro Gonzalez C."/>
        </authorList>
    </citation>
    <scope>NUCLEOTIDE SEQUENCE</scope>
</reference>
<reference evidence="1" key="2">
    <citation type="journal article" date="2015" name="Fish Shellfish Immunol.">
        <title>Early steps in the European eel (Anguilla anguilla)-Vibrio vulnificus interaction in the gills: Role of the RtxA13 toxin.</title>
        <authorList>
            <person name="Callol A."/>
            <person name="Pajuelo D."/>
            <person name="Ebbesson L."/>
            <person name="Teles M."/>
            <person name="MacKenzie S."/>
            <person name="Amaro C."/>
        </authorList>
    </citation>
    <scope>NUCLEOTIDE SEQUENCE</scope>
</reference>
<dbReference type="AlphaFoldDB" id="A0A0E9TV86"/>
<dbReference type="EMBL" id="GBXM01051096">
    <property type="protein sequence ID" value="JAH57481.1"/>
    <property type="molecule type" value="Transcribed_RNA"/>
</dbReference>
<evidence type="ECO:0000313" key="1">
    <source>
        <dbReference type="EMBL" id="JAH57481.1"/>
    </source>
</evidence>
<proteinExistence type="predicted"/>